<comment type="caution">
    <text evidence="8">The sequence shown here is derived from an EMBL/GenBank/DDBJ whole genome shotgun (WGS) entry which is preliminary data.</text>
</comment>
<evidence type="ECO:0000256" key="3">
    <source>
        <dbReference type="ARBA" id="ARBA00022448"/>
    </source>
</evidence>
<dbReference type="Proteomes" id="UP000799439">
    <property type="component" value="Unassembled WGS sequence"/>
</dbReference>
<comment type="similarity">
    <text evidence="2 7">Belongs to the ferroportin (FP) (TC 2.A.100) family. SLC40A subfamily.</text>
</comment>
<feature type="transmembrane region" description="Helical" evidence="7">
    <location>
        <begin position="165"/>
        <end position="183"/>
    </location>
</feature>
<dbReference type="SUPFAM" id="SSF103473">
    <property type="entry name" value="MFS general substrate transporter"/>
    <property type="match status" value="1"/>
</dbReference>
<dbReference type="GO" id="GO:0016020">
    <property type="term" value="C:membrane"/>
    <property type="evidence" value="ECO:0007669"/>
    <property type="project" value="UniProtKB-SubCell"/>
</dbReference>
<evidence type="ECO:0000256" key="5">
    <source>
        <dbReference type="ARBA" id="ARBA00022989"/>
    </source>
</evidence>
<evidence type="ECO:0000256" key="7">
    <source>
        <dbReference type="RuleBase" id="RU365065"/>
    </source>
</evidence>
<proteinExistence type="inferred from homology"/>
<dbReference type="AlphaFoldDB" id="A0A9P4IW10"/>
<feature type="transmembrane region" description="Helical" evidence="7">
    <location>
        <begin position="189"/>
        <end position="209"/>
    </location>
</feature>
<name>A0A9P4IW10_9PEZI</name>
<evidence type="ECO:0000256" key="6">
    <source>
        <dbReference type="ARBA" id="ARBA00023136"/>
    </source>
</evidence>
<dbReference type="Pfam" id="PF06963">
    <property type="entry name" value="FPN1"/>
    <property type="match status" value="1"/>
</dbReference>
<dbReference type="InterPro" id="IPR009716">
    <property type="entry name" value="Ferroportin-1"/>
</dbReference>
<evidence type="ECO:0000313" key="8">
    <source>
        <dbReference type="EMBL" id="KAF2149541.1"/>
    </source>
</evidence>
<keyword evidence="9" id="KW-1185">Reference proteome</keyword>
<dbReference type="OrthoDB" id="648861at2759"/>
<accession>A0A9P4IW10</accession>
<dbReference type="PANTHER" id="PTHR11660">
    <property type="entry name" value="SOLUTE CARRIER FAMILY 40 MEMBER"/>
    <property type="match status" value="1"/>
</dbReference>
<keyword evidence="5 7" id="KW-1133">Transmembrane helix</keyword>
<dbReference type="PANTHER" id="PTHR11660:SF57">
    <property type="entry name" value="SOLUTE CARRIER FAMILY 40 MEMBER"/>
    <property type="match status" value="1"/>
</dbReference>
<comment type="caution">
    <text evidence="7">Lacks conserved residue(s) required for the propagation of feature annotation.</text>
</comment>
<gene>
    <name evidence="8" type="ORF">K461DRAFT_230750</name>
</gene>
<keyword evidence="3 7" id="KW-0813">Transport</keyword>
<comment type="function">
    <text evidence="7">May be involved in iron transport and iron homeostasis.</text>
</comment>
<dbReference type="InterPro" id="IPR036259">
    <property type="entry name" value="MFS_trans_sf"/>
</dbReference>
<evidence type="ECO:0000256" key="1">
    <source>
        <dbReference type="ARBA" id="ARBA00004141"/>
    </source>
</evidence>
<reference evidence="8" key="1">
    <citation type="journal article" date="2020" name="Stud. Mycol.">
        <title>101 Dothideomycetes genomes: a test case for predicting lifestyles and emergence of pathogens.</title>
        <authorList>
            <person name="Haridas S."/>
            <person name="Albert R."/>
            <person name="Binder M."/>
            <person name="Bloem J."/>
            <person name="Labutti K."/>
            <person name="Salamov A."/>
            <person name="Andreopoulos B."/>
            <person name="Baker S."/>
            <person name="Barry K."/>
            <person name="Bills G."/>
            <person name="Bluhm B."/>
            <person name="Cannon C."/>
            <person name="Castanera R."/>
            <person name="Culley D."/>
            <person name="Daum C."/>
            <person name="Ezra D."/>
            <person name="Gonzalez J."/>
            <person name="Henrissat B."/>
            <person name="Kuo A."/>
            <person name="Liang C."/>
            <person name="Lipzen A."/>
            <person name="Lutzoni F."/>
            <person name="Magnuson J."/>
            <person name="Mondo S."/>
            <person name="Nolan M."/>
            <person name="Ohm R."/>
            <person name="Pangilinan J."/>
            <person name="Park H.-J."/>
            <person name="Ramirez L."/>
            <person name="Alfaro M."/>
            <person name="Sun H."/>
            <person name="Tritt A."/>
            <person name="Yoshinaga Y."/>
            <person name="Zwiers L.-H."/>
            <person name="Turgeon B."/>
            <person name="Goodwin S."/>
            <person name="Spatafora J."/>
            <person name="Crous P."/>
            <person name="Grigoriev I."/>
        </authorList>
    </citation>
    <scope>NUCLEOTIDE SEQUENCE</scope>
    <source>
        <strain evidence="8">CBS 260.36</strain>
    </source>
</reference>
<comment type="subcellular location">
    <subcellularLocation>
        <location evidence="1 7">Membrane</location>
        <topology evidence="1 7">Multi-pass membrane protein</topology>
    </subcellularLocation>
</comment>
<sequence length="487" mass="53591">MDYNDNGRDLPVPITRLYISHFLSAWNIRLIEFGSVLFISQIYPSTLLPASVYALIRAFAAIVFSSAVGTLVDRLNRLQTIRLSIGVQRISTAATCGLLFALAGKPEIASLERSMMALLYVFASLEKLAATLNTISVERDWVVVLSSGSEVLLQRMNSQMRRIDLFCKLVAPLCVALVAGFSLKLAVLVTLALSAFSLPLEYILISMVYHRTQQLQFSPTASSINNESTRHRTTLSNMTEGFHKAWSDIWYYCTHSAFLPSLSLSLLYLTVFSFGGQMISYLGSLSYSSTPIGLLRTASAICELSATFIAPLVMRRIGVIRCGIRSLNAQLFCISIATAMLWAPTNIGVTTPIFLLAIMLSRTGLWSFDLSAQILIQEGVESEGRGRFSAIEAAVQNAFELLSYASTIVWANPNQYRYPATITMAAVACATLTFSIYTKQKRGHLFHVPACMDCHKAPGTKSRRAGWTAVPQHEGELVSQNLELADT</sequence>
<feature type="transmembrane region" description="Helical" evidence="7">
    <location>
        <begin position="416"/>
        <end position="437"/>
    </location>
</feature>
<dbReference type="GO" id="GO:0005381">
    <property type="term" value="F:iron ion transmembrane transporter activity"/>
    <property type="evidence" value="ECO:0007669"/>
    <property type="project" value="UniProtKB-UniRule"/>
</dbReference>
<dbReference type="EMBL" id="ML996091">
    <property type="protein sequence ID" value="KAF2149541.1"/>
    <property type="molecule type" value="Genomic_DNA"/>
</dbReference>
<organism evidence="8 9">
    <name type="scientific">Myriangium duriaei CBS 260.36</name>
    <dbReference type="NCBI Taxonomy" id="1168546"/>
    <lineage>
        <taxon>Eukaryota</taxon>
        <taxon>Fungi</taxon>
        <taxon>Dikarya</taxon>
        <taxon>Ascomycota</taxon>
        <taxon>Pezizomycotina</taxon>
        <taxon>Dothideomycetes</taxon>
        <taxon>Dothideomycetidae</taxon>
        <taxon>Myriangiales</taxon>
        <taxon>Myriangiaceae</taxon>
        <taxon>Myriangium</taxon>
    </lineage>
</organism>
<feature type="transmembrane region" description="Helical" evidence="7">
    <location>
        <begin position="50"/>
        <end position="72"/>
    </location>
</feature>
<feature type="transmembrane region" description="Helical" evidence="7">
    <location>
        <begin position="249"/>
        <end position="274"/>
    </location>
</feature>
<keyword evidence="4 7" id="KW-0812">Transmembrane</keyword>
<feature type="transmembrane region" description="Helical" evidence="7">
    <location>
        <begin position="294"/>
        <end position="314"/>
    </location>
</feature>
<feature type="transmembrane region" description="Helical" evidence="7">
    <location>
        <begin position="26"/>
        <end position="44"/>
    </location>
</feature>
<keyword evidence="6 7" id="KW-0472">Membrane</keyword>
<evidence type="ECO:0000256" key="4">
    <source>
        <dbReference type="ARBA" id="ARBA00022692"/>
    </source>
</evidence>
<evidence type="ECO:0000313" key="9">
    <source>
        <dbReference type="Proteomes" id="UP000799439"/>
    </source>
</evidence>
<protein>
    <recommendedName>
        <fullName evidence="7">Solute carrier family 40 member</fullName>
    </recommendedName>
</protein>
<keyword evidence="7" id="KW-0406">Ion transport</keyword>
<evidence type="ECO:0000256" key="2">
    <source>
        <dbReference type="ARBA" id="ARBA00006279"/>
    </source>
</evidence>